<sequence>MRMKPLESPRSGGMEMEFQTSTNKYKEDQKVSWHATPFEERLEKALSEESFITQRKPVSGRPIVFDECEESDTALSRLQASTQTKSVVSF</sequence>
<dbReference type="PANTHER" id="PTHR33318">
    <property type="entry name" value="ASPARTYL/GLUTAMYL-TRNA(ASN/GLN) AMIDOTRANSFERASE SUBUNIT"/>
    <property type="match status" value="1"/>
</dbReference>
<dbReference type="GO" id="GO:0007142">
    <property type="term" value="P:male meiosis II"/>
    <property type="evidence" value="ECO:0007669"/>
    <property type="project" value="InterPro"/>
</dbReference>
<proteinExistence type="predicted"/>
<protein>
    <submittedName>
        <fullName evidence="2">Uncharacterized protein</fullName>
    </submittedName>
</protein>
<dbReference type="InterPro" id="IPR039300">
    <property type="entry name" value="JASON"/>
</dbReference>
<feature type="region of interest" description="Disordered" evidence="1">
    <location>
        <begin position="1"/>
        <end position="31"/>
    </location>
</feature>
<evidence type="ECO:0000313" key="2">
    <source>
        <dbReference type="EMBL" id="VFU29583.1"/>
    </source>
</evidence>
<name>A0A6N2KLV4_SALVM</name>
<dbReference type="PANTHER" id="PTHR33318:SF7">
    <property type="entry name" value="PROTEIN JASON"/>
    <property type="match status" value="1"/>
</dbReference>
<evidence type="ECO:0000256" key="1">
    <source>
        <dbReference type="SAM" id="MobiDB-lite"/>
    </source>
</evidence>
<organism evidence="2">
    <name type="scientific">Salix viminalis</name>
    <name type="common">Common osier</name>
    <name type="synonym">Basket willow</name>
    <dbReference type="NCBI Taxonomy" id="40686"/>
    <lineage>
        <taxon>Eukaryota</taxon>
        <taxon>Viridiplantae</taxon>
        <taxon>Streptophyta</taxon>
        <taxon>Embryophyta</taxon>
        <taxon>Tracheophyta</taxon>
        <taxon>Spermatophyta</taxon>
        <taxon>Magnoliopsida</taxon>
        <taxon>eudicotyledons</taxon>
        <taxon>Gunneridae</taxon>
        <taxon>Pentapetalae</taxon>
        <taxon>rosids</taxon>
        <taxon>fabids</taxon>
        <taxon>Malpighiales</taxon>
        <taxon>Salicaceae</taxon>
        <taxon>Saliceae</taxon>
        <taxon>Salix</taxon>
    </lineage>
</organism>
<reference evidence="2" key="1">
    <citation type="submission" date="2019-03" db="EMBL/GenBank/DDBJ databases">
        <authorList>
            <person name="Mank J."/>
            <person name="Almeida P."/>
        </authorList>
    </citation>
    <scope>NUCLEOTIDE SEQUENCE</scope>
    <source>
        <strain evidence="2">78183</strain>
    </source>
</reference>
<dbReference type="EMBL" id="CAADRP010000557">
    <property type="protein sequence ID" value="VFU29583.1"/>
    <property type="molecule type" value="Genomic_DNA"/>
</dbReference>
<dbReference type="AlphaFoldDB" id="A0A6N2KLV4"/>
<gene>
    <name evidence="2" type="ORF">SVIM_LOCUS109008</name>
</gene>
<accession>A0A6N2KLV4</accession>